<sequence length="552" mass="60511">MNNYTPAKHQLVYIFLLICFFAKATDYHVGPSETLITIAEVPWATLQPGDRVYIHWRATPYKEKWVINRQGTETNPIEIIGVSNAQGEQPIIDGADAVTPTNLSYWGDQRGVIKIGGSSVPQDGLPSHIIIDNLDIRSARPAYSFIDENEQSQTYTNNAAAIYVEKASNLTIRNCTLSDSGNGLFIGAFDGQTANILIEGNYIYDNGIVGRIFEHNAYTAALGITYQFNRFGPLRDGALGNNLKDRSAGLVVRYNWIESGNRQLDLVDAEDSQVLVNDPSYNTTYVYGNILIEPDGAGNSQMVHYGGDSGTTADYRKGNLYFYNNTLISTRSGNTTLIRLSTNDETANIFNNIVYNTASGSNLAMIDGSGTANIQHNWFKSGYTDCHCTPSGAVTDLGGNITGENPGFEDLNTQSYNLLANSAVIDQGMAVPGNLLPDYAVESIYSKHQSSLPRVVNNALDMGAFEFDENLSVIDVELNEQIIAYPNPIRNKLNILGITDRLTSPIVLYDNLGRKIKTVALSQNTIDLSDFSSGVYYLNLGSSKSTIKLIKE</sequence>
<evidence type="ECO:0000313" key="3">
    <source>
        <dbReference type="EMBL" id="RZS92449.1"/>
    </source>
</evidence>
<dbReference type="InterPro" id="IPR012334">
    <property type="entry name" value="Pectin_lyas_fold"/>
</dbReference>
<comment type="caution">
    <text evidence="3">The sequence shown here is derived from an EMBL/GenBank/DDBJ whole genome shotgun (WGS) entry which is preliminary data.</text>
</comment>
<dbReference type="InterPro" id="IPR011050">
    <property type="entry name" value="Pectin_lyase_fold/virulence"/>
</dbReference>
<evidence type="ECO:0000313" key="4">
    <source>
        <dbReference type="Proteomes" id="UP000292262"/>
    </source>
</evidence>
<gene>
    <name evidence="3" type="ORF">EV197_2587</name>
</gene>
<dbReference type="Pfam" id="PF18962">
    <property type="entry name" value="Por_Secre_tail"/>
    <property type="match status" value="1"/>
</dbReference>
<evidence type="ECO:0000256" key="1">
    <source>
        <dbReference type="ARBA" id="ARBA00022729"/>
    </source>
</evidence>
<accession>A0A4V2F5D6</accession>
<dbReference type="InterPro" id="IPR006626">
    <property type="entry name" value="PbH1"/>
</dbReference>
<dbReference type="SUPFAM" id="SSF51126">
    <property type="entry name" value="Pectin lyase-like"/>
    <property type="match status" value="1"/>
</dbReference>
<protein>
    <submittedName>
        <fullName evidence="3">Putative secreted protein (Por secretion system target)</fullName>
    </submittedName>
</protein>
<name>A0A4V2F5D6_9FLAO</name>
<proteinExistence type="predicted"/>
<reference evidence="3 4" key="1">
    <citation type="submission" date="2019-02" db="EMBL/GenBank/DDBJ databases">
        <title>Genomic Encyclopedia of Type Strains, Phase IV (KMG-IV): sequencing the most valuable type-strain genomes for metagenomic binning, comparative biology and taxonomic classification.</title>
        <authorList>
            <person name="Goeker M."/>
        </authorList>
    </citation>
    <scope>NUCLEOTIDE SEQUENCE [LARGE SCALE GENOMIC DNA]</scope>
    <source>
        <strain evidence="3 4">DSM 17196</strain>
    </source>
</reference>
<keyword evidence="4" id="KW-1185">Reference proteome</keyword>
<evidence type="ECO:0000259" key="2">
    <source>
        <dbReference type="Pfam" id="PF18962"/>
    </source>
</evidence>
<dbReference type="EMBL" id="SGXE01000003">
    <property type="protein sequence ID" value="RZS92449.1"/>
    <property type="molecule type" value="Genomic_DNA"/>
</dbReference>
<dbReference type="RefSeq" id="WP_130287133.1">
    <property type="nucleotide sequence ID" value="NZ_SGXE01000003.1"/>
</dbReference>
<dbReference type="InterPro" id="IPR026444">
    <property type="entry name" value="Secre_tail"/>
</dbReference>
<organism evidence="3 4">
    <name type="scientific">Aquimarina brevivitae</name>
    <dbReference type="NCBI Taxonomy" id="323412"/>
    <lineage>
        <taxon>Bacteria</taxon>
        <taxon>Pseudomonadati</taxon>
        <taxon>Bacteroidota</taxon>
        <taxon>Flavobacteriia</taxon>
        <taxon>Flavobacteriales</taxon>
        <taxon>Flavobacteriaceae</taxon>
        <taxon>Aquimarina</taxon>
    </lineage>
</organism>
<dbReference type="OrthoDB" id="8878147at2"/>
<dbReference type="SMART" id="SM00710">
    <property type="entry name" value="PbH1"/>
    <property type="match status" value="2"/>
</dbReference>
<dbReference type="Gene3D" id="2.160.20.10">
    <property type="entry name" value="Single-stranded right-handed beta-helix, Pectin lyase-like"/>
    <property type="match status" value="1"/>
</dbReference>
<dbReference type="Proteomes" id="UP000292262">
    <property type="component" value="Unassembled WGS sequence"/>
</dbReference>
<dbReference type="AlphaFoldDB" id="A0A4V2F5D6"/>
<feature type="domain" description="Secretion system C-terminal sorting" evidence="2">
    <location>
        <begin position="485"/>
        <end position="547"/>
    </location>
</feature>
<dbReference type="NCBIfam" id="TIGR04183">
    <property type="entry name" value="Por_Secre_tail"/>
    <property type="match status" value="1"/>
</dbReference>
<keyword evidence="1" id="KW-0732">Signal</keyword>